<name>A0A151PEV3_ALLMI</name>
<proteinExistence type="predicted"/>
<evidence type="ECO:0000313" key="1">
    <source>
        <dbReference type="EMBL" id="KYO47568.1"/>
    </source>
</evidence>
<protein>
    <submittedName>
        <fullName evidence="1">Uncharacterized protein</fullName>
    </submittedName>
</protein>
<dbReference type="EMBL" id="AKHW03000416">
    <property type="protein sequence ID" value="KYO47568.1"/>
    <property type="molecule type" value="Genomic_DNA"/>
</dbReference>
<organism evidence="1 2">
    <name type="scientific">Alligator mississippiensis</name>
    <name type="common">American alligator</name>
    <dbReference type="NCBI Taxonomy" id="8496"/>
    <lineage>
        <taxon>Eukaryota</taxon>
        <taxon>Metazoa</taxon>
        <taxon>Chordata</taxon>
        <taxon>Craniata</taxon>
        <taxon>Vertebrata</taxon>
        <taxon>Euteleostomi</taxon>
        <taxon>Archelosauria</taxon>
        <taxon>Archosauria</taxon>
        <taxon>Crocodylia</taxon>
        <taxon>Alligatoridae</taxon>
        <taxon>Alligatorinae</taxon>
        <taxon>Alligator</taxon>
    </lineage>
</organism>
<keyword evidence="2" id="KW-1185">Reference proteome</keyword>
<accession>A0A151PEV3</accession>
<gene>
    <name evidence="1" type="ORF">Y1Q_0019681</name>
</gene>
<evidence type="ECO:0000313" key="2">
    <source>
        <dbReference type="Proteomes" id="UP000050525"/>
    </source>
</evidence>
<dbReference type="Proteomes" id="UP000050525">
    <property type="component" value="Unassembled WGS sequence"/>
</dbReference>
<sequence>MARSRAPGKILLEKECPLKSSLQHARTPPALSYEESFFIKRSVIISGVKRSYRGRCESLNPRIQFLLSLLVDGLQSLSMLQEN</sequence>
<comment type="caution">
    <text evidence="1">The sequence shown here is derived from an EMBL/GenBank/DDBJ whole genome shotgun (WGS) entry which is preliminary data.</text>
</comment>
<reference evidence="1 2" key="1">
    <citation type="journal article" date="2012" name="Genome Biol.">
        <title>Sequencing three crocodilian genomes to illuminate the evolution of archosaurs and amniotes.</title>
        <authorList>
            <person name="St John J.A."/>
            <person name="Braun E.L."/>
            <person name="Isberg S.R."/>
            <person name="Miles L.G."/>
            <person name="Chong A.Y."/>
            <person name="Gongora J."/>
            <person name="Dalzell P."/>
            <person name="Moran C."/>
            <person name="Bed'hom B."/>
            <person name="Abzhanov A."/>
            <person name="Burgess S.C."/>
            <person name="Cooksey A.M."/>
            <person name="Castoe T.A."/>
            <person name="Crawford N.G."/>
            <person name="Densmore L.D."/>
            <person name="Drew J.C."/>
            <person name="Edwards S.V."/>
            <person name="Faircloth B.C."/>
            <person name="Fujita M.K."/>
            <person name="Greenwold M.J."/>
            <person name="Hoffmann F.G."/>
            <person name="Howard J.M."/>
            <person name="Iguchi T."/>
            <person name="Janes D.E."/>
            <person name="Khan S.Y."/>
            <person name="Kohno S."/>
            <person name="de Koning A.J."/>
            <person name="Lance S.L."/>
            <person name="McCarthy F.M."/>
            <person name="McCormack J.E."/>
            <person name="Merchant M.E."/>
            <person name="Peterson D.G."/>
            <person name="Pollock D.D."/>
            <person name="Pourmand N."/>
            <person name="Raney B.J."/>
            <person name="Roessler K.A."/>
            <person name="Sanford J.R."/>
            <person name="Sawyer R.H."/>
            <person name="Schmidt C.J."/>
            <person name="Triplett E.W."/>
            <person name="Tuberville T.D."/>
            <person name="Venegas-Anaya M."/>
            <person name="Howard J.T."/>
            <person name="Jarvis E.D."/>
            <person name="Guillette L.J.Jr."/>
            <person name="Glenn T.C."/>
            <person name="Green R.E."/>
            <person name="Ray D.A."/>
        </authorList>
    </citation>
    <scope>NUCLEOTIDE SEQUENCE [LARGE SCALE GENOMIC DNA]</scope>
    <source>
        <strain evidence="1">KSC_2009_1</strain>
    </source>
</reference>
<dbReference type="AlphaFoldDB" id="A0A151PEV3"/>